<reference evidence="1 2" key="1">
    <citation type="submission" date="2024-03" db="EMBL/GenBank/DDBJ databases">
        <authorList>
            <person name="Martinez-Hernandez J."/>
        </authorList>
    </citation>
    <scope>NUCLEOTIDE SEQUENCE [LARGE SCALE GENOMIC DNA]</scope>
</reference>
<keyword evidence="2" id="KW-1185">Reference proteome</keyword>
<dbReference type="PANTHER" id="PTHR34780">
    <property type="entry name" value="OS08G0427800 PROTEIN"/>
    <property type="match status" value="1"/>
</dbReference>
<protein>
    <submittedName>
        <fullName evidence="1">Uncharacterized protein</fullName>
    </submittedName>
</protein>
<proteinExistence type="predicted"/>
<dbReference type="EMBL" id="CAXHTB010000024">
    <property type="protein sequence ID" value="CAL0332578.1"/>
    <property type="molecule type" value="Genomic_DNA"/>
</dbReference>
<evidence type="ECO:0000313" key="2">
    <source>
        <dbReference type="Proteomes" id="UP001497480"/>
    </source>
</evidence>
<dbReference type="PANTHER" id="PTHR34780:SF5">
    <property type="entry name" value="OS02G0733900 PROTEIN"/>
    <property type="match status" value="1"/>
</dbReference>
<sequence>MILNMDINKDESFIQKGVLIHSQVRKIKQESEKIVDLLHGQPAIRPVLREISRHIPRSPLGNSGHRIAVGES</sequence>
<dbReference type="AlphaFoldDB" id="A0AAV1YHT2"/>
<organism evidence="1 2">
    <name type="scientific">Lupinus luteus</name>
    <name type="common">European yellow lupine</name>
    <dbReference type="NCBI Taxonomy" id="3873"/>
    <lineage>
        <taxon>Eukaryota</taxon>
        <taxon>Viridiplantae</taxon>
        <taxon>Streptophyta</taxon>
        <taxon>Embryophyta</taxon>
        <taxon>Tracheophyta</taxon>
        <taxon>Spermatophyta</taxon>
        <taxon>Magnoliopsida</taxon>
        <taxon>eudicotyledons</taxon>
        <taxon>Gunneridae</taxon>
        <taxon>Pentapetalae</taxon>
        <taxon>rosids</taxon>
        <taxon>fabids</taxon>
        <taxon>Fabales</taxon>
        <taxon>Fabaceae</taxon>
        <taxon>Papilionoideae</taxon>
        <taxon>50 kb inversion clade</taxon>
        <taxon>genistoids sensu lato</taxon>
        <taxon>core genistoids</taxon>
        <taxon>Genisteae</taxon>
        <taxon>Lupinus</taxon>
    </lineage>
</organism>
<evidence type="ECO:0000313" key="1">
    <source>
        <dbReference type="EMBL" id="CAL0332578.1"/>
    </source>
</evidence>
<dbReference type="Proteomes" id="UP001497480">
    <property type="component" value="Unassembled WGS sequence"/>
</dbReference>
<name>A0AAV1YHT2_LUPLU</name>
<gene>
    <name evidence="1" type="ORF">LLUT_LOCUS33638</name>
</gene>
<accession>A0AAV1YHT2</accession>
<comment type="caution">
    <text evidence="1">The sequence shown here is derived from an EMBL/GenBank/DDBJ whole genome shotgun (WGS) entry which is preliminary data.</text>
</comment>